<keyword evidence="6" id="KW-0238">DNA-binding</keyword>
<dbReference type="PROSITE" id="PS50949">
    <property type="entry name" value="HTH_GNTR"/>
    <property type="match status" value="1"/>
</dbReference>
<evidence type="ECO:0000256" key="5">
    <source>
        <dbReference type="ARBA" id="ARBA00023015"/>
    </source>
</evidence>
<sequence length="471" mass="51981">MSAPRYESLANELLLLIANGVLRAGDRLPSVRATCRSHTLSPATVLQAYYLLERRGLVEARPKSGYYVRPRPARHLPEPRQTRPTSESTQVDISDFVFDVLYASRDQSVVPLGSGFPSPELFPLDKLARHLGAAARHMDAWATVRDLPPGNDALRRQIALRYLAAGAPVSPQEIVITNGAMEALNLCLQAVAQPGDLVAVESPTFYASLQAIERLQLKAVEIPTHPREGVSLTALAKVLEQQPVKACLLMLNFQNPLGSRVPEDKRRELLALLARHDVPLIEDDVYAELHFDGELLSSKTLDGAGRVLHCGSFAKCLAPGYRVGWVAAGRYTRSVERLKFMTSLASNIPTQIALADYLQQGGFEPHLRRLRRALAQQQAQLMEAVARHFPAETRVSRPEGGYFLWLELPEGTDTLVLHRRALAQGISIAPGPIFSAKREYRNCLRLNFGHPWDERLDTAVAALGRLVADAA</sequence>
<feature type="domain" description="HTH gntR-type" evidence="9">
    <location>
        <begin position="3"/>
        <end position="71"/>
    </location>
</feature>
<dbReference type="InterPro" id="IPR036388">
    <property type="entry name" value="WH-like_DNA-bd_sf"/>
</dbReference>
<dbReference type="FunFam" id="3.40.640.10:FF:000023">
    <property type="entry name" value="Transcriptional regulator, GntR family"/>
    <property type="match status" value="1"/>
</dbReference>
<evidence type="ECO:0000256" key="1">
    <source>
        <dbReference type="ARBA" id="ARBA00005384"/>
    </source>
</evidence>
<comment type="similarity">
    <text evidence="1">In the C-terminal section; belongs to the class-I pyridoxal-phosphate-dependent aminotransferase family.</text>
</comment>
<dbReference type="InterPro" id="IPR036390">
    <property type="entry name" value="WH_DNA-bd_sf"/>
</dbReference>
<dbReference type="InterPro" id="IPR015422">
    <property type="entry name" value="PyrdxlP-dep_Trfase_small"/>
</dbReference>
<keyword evidence="7" id="KW-0804">Transcription</keyword>
<dbReference type="PANTHER" id="PTHR46577:SF2">
    <property type="entry name" value="TRANSCRIPTIONAL REGULATORY PROTEIN"/>
    <property type="match status" value="1"/>
</dbReference>
<evidence type="ECO:0000313" key="11">
    <source>
        <dbReference type="Proteomes" id="UP000323671"/>
    </source>
</evidence>
<dbReference type="KEGG" id="otr:OTERR_07460"/>
<reference evidence="10 11" key="1">
    <citation type="submission" date="2017-07" db="EMBL/GenBank/DDBJ databases">
        <title>Complete genome sequence of Oryzomicrobium terrae TPP412.</title>
        <authorList>
            <person name="Chiu L.-W."/>
            <person name="Lo K.-J."/>
            <person name="Tsai Y.-M."/>
            <person name="Lin S.-S."/>
            <person name="Kuo C.-H."/>
            <person name="Liu C.-T."/>
        </authorList>
    </citation>
    <scope>NUCLEOTIDE SEQUENCE [LARGE SCALE GENOMIC DNA]</scope>
    <source>
        <strain evidence="10 11">TPP412</strain>
    </source>
</reference>
<dbReference type="SUPFAM" id="SSF53383">
    <property type="entry name" value="PLP-dependent transferases"/>
    <property type="match status" value="1"/>
</dbReference>
<dbReference type="CDD" id="cd00609">
    <property type="entry name" value="AAT_like"/>
    <property type="match status" value="1"/>
</dbReference>
<dbReference type="InterPro" id="IPR051446">
    <property type="entry name" value="HTH_trans_reg/aminotransferase"/>
</dbReference>
<dbReference type="GO" id="GO:0030170">
    <property type="term" value="F:pyridoxal phosphate binding"/>
    <property type="evidence" value="ECO:0007669"/>
    <property type="project" value="InterPro"/>
</dbReference>
<dbReference type="Pfam" id="PF00155">
    <property type="entry name" value="Aminotran_1_2"/>
    <property type="match status" value="1"/>
</dbReference>
<dbReference type="InterPro" id="IPR015424">
    <property type="entry name" value="PyrdxlP-dep_Trfase"/>
</dbReference>
<keyword evidence="5" id="KW-0805">Transcription regulation</keyword>
<dbReference type="PANTHER" id="PTHR46577">
    <property type="entry name" value="HTH-TYPE TRANSCRIPTIONAL REGULATORY PROTEIN GABR"/>
    <property type="match status" value="1"/>
</dbReference>
<dbReference type="GO" id="GO:0003677">
    <property type="term" value="F:DNA binding"/>
    <property type="evidence" value="ECO:0007669"/>
    <property type="project" value="UniProtKB-KW"/>
</dbReference>
<dbReference type="Gene3D" id="3.90.1150.10">
    <property type="entry name" value="Aspartate Aminotransferase, domain 1"/>
    <property type="match status" value="1"/>
</dbReference>
<evidence type="ECO:0000256" key="4">
    <source>
        <dbReference type="ARBA" id="ARBA00022898"/>
    </source>
</evidence>
<keyword evidence="11" id="KW-1185">Reference proteome</keyword>
<dbReference type="Gene3D" id="3.40.640.10">
    <property type="entry name" value="Type I PLP-dependent aspartate aminotransferase-like (Major domain)"/>
    <property type="match status" value="1"/>
</dbReference>
<keyword evidence="4" id="KW-0663">Pyridoxal phosphate</keyword>
<dbReference type="SMART" id="SM00345">
    <property type="entry name" value="HTH_GNTR"/>
    <property type="match status" value="1"/>
</dbReference>
<keyword evidence="3" id="KW-0808">Transferase</keyword>
<keyword evidence="2" id="KW-0032">Aminotransferase</keyword>
<dbReference type="GO" id="GO:0003700">
    <property type="term" value="F:DNA-binding transcription factor activity"/>
    <property type="evidence" value="ECO:0007669"/>
    <property type="project" value="InterPro"/>
</dbReference>
<evidence type="ECO:0000256" key="3">
    <source>
        <dbReference type="ARBA" id="ARBA00022679"/>
    </source>
</evidence>
<name>A0A5C1E5M0_9RHOO</name>
<dbReference type="Proteomes" id="UP000323671">
    <property type="component" value="Chromosome"/>
</dbReference>
<dbReference type="CDD" id="cd07377">
    <property type="entry name" value="WHTH_GntR"/>
    <property type="match status" value="1"/>
</dbReference>
<evidence type="ECO:0000256" key="6">
    <source>
        <dbReference type="ARBA" id="ARBA00023125"/>
    </source>
</evidence>
<evidence type="ECO:0000256" key="2">
    <source>
        <dbReference type="ARBA" id="ARBA00022576"/>
    </source>
</evidence>
<dbReference type="InterPro" id="IPR015421">
    <property type="entry name" value="PyrdxlP-dep_Trfase_major"/>
</dbReference>
<dbReference type="Gene3D" id="1.10.10.10">
    <property type="entry name" value="Winged helix-like DNA-binding domain superfamily/Winged helix DNA-binding domain"/>
    <property type="match status" value="1"/>
</dbReference>
<evidence type="ECO:0000313" key="10">
    <source>
        <dbReference type="EMBL" id="QEL64222.1"/>
    </source>
</evidence>
<organism evidence="10 11">
    <name type="scientific">Oryzomicrobium terrae</name>
    <dbReference type="NCBI Taxonomy" id="1735038"/>
    <lineage>
        <taxon>Bacteria</taxon>
        <taxon>Pseudomonadati</taxon>
        <taxon>Pseudomonadota</taxon>
        <taxon>Betaproteobacteria</taxon>
        <taxon>Rhodocyclales</taxon>
        <taxon>Rhodocyclaceae</taxon>
        <taxon>Oryzomicrobium</taxon>
    </lineage>
</organism>
<evidence type="ECO:0000259" key="9">
    <source>
        <dbReference type="PROSITE" id="PS50949"/>
    </source>
</evidence>
<protein>
    <submittedName>
        <fullName evidence="10">Putative transcriptional regulator</fullName>
    </submittedName>
</protein>
<dbReference type="InterPro" id="IPR004839">
    <property type="entry name" value="Aminotransferase_I/II_large"/>
</dbReference>
<feature type="region of interest" description="Disordered" evidence="8">
    <location>
        <begin position="69"/>
        <end position="88"/>
    </location>
</feature>
<dbReference type="Pfam" id="PF00392">
    <property type="entry name" value="GntR"/>
    <property type="match status" value="1"/>
</dbReference>
<dbReference type="RefSeq" id="WP_149424909.1">
    <property type="nucleotide sequence ID" value="NZ_CP022579.1"/>
</dbReference>
<proteinExistence type="inferred from homology"/>
<dbReference type="SUPFAM" id="SSF46785">
    <property type="entry name" value="Winged helix' DNA-binding domain"/>
    <property type="match status" value="1"/>
</dbReference>
<dbReference type="GO" id="GO:0008483">
    <property type="term" value="F:transaminase activity"/>
    <property type="evidence" value="ECO:0007669"/>
    <property type="project" value="UniProtKB-KW"/>
</dbReference>
<evidence type="ECO:0000256" key="7">
    <source>
        <dbReference type="ARBA" id="ARBA00023163"/>
    </source>
</evidence>
<dbReference type="EMBL" id="CP022579">
    <property type="protein sequence ID" value="QEL64222.1"/>
    <property type="molecule type" value="Genomic_DNA"/>
</dbReference>
<dbReference type="AlphaFoldDB" id="A0A5C1E5M0"/>
<dbReference type="InterPro" id="IPR000524">
    <property type="entry name" value="Tscrpt_reg_HTH_GntR"/>
</dbReference>
<accession>A0A5C1E5M0</accession>
<gene>
    <name evidence="10" type="ORF">OTERR_07460</name>
</gene>
<evidence type="ECO:0000256" key="8">
    <source>
        <dbReference type="SAM" id="MobiDB-lite"/>
    </source>
</evidence>